<dbReference type="GO" id="GO:0005886">
    <property type="term" value="C:plasma membrane"/>
    <property type="evidence" value="ECO:0007669"/>
    <property type="project" value="TreeGrafter"/>
</dbReference>
<sequence length="353" mass="40393">MASCKFGLNDHKPFLGKESDHHHHDDEHKHNLANTNSKQNLEQKFIFSAKKKQDSHSHTHTNCGHDHGIGGHTHDHRGTDKKVLKWALGITLITMFLEFFYGFLSNSLALISDAIHMFTHSFALIVSLIAIILASKVAPISKTFGYYRVEVIAAFINGITIILSIIWIVYEAYERFIEPQTIDIKTAMLVAIIGLVVNIVTGIILMQGDKNNINLKSAFVHMLTDALSSVAIIIGYIVIYYTSWYFVDVLLALLVSIVILKWAIDILKVSVNTLLESSPVDIKEVQEYIEKNEKVLELHDIHIWEITQDMYNMTAHVKIDKKDLDNYEEILNKINHNLKEKFKIVHTTFQFEW</sequence>
<feature type="domain" description="Cation efflux protein transmembrane" evidence="11">
    <location>
        <begin position="87"/>
        <end position="275"/>
    </location>
</feature>
<evidence type="ECO:0000256" key="8">
    <source>
        <dbReference type="ARBA" id="ARBA00023136"/>
    </source>
</evidence>
<keyword evidence="7" id="KW-0406">Ion transport</keyword>
<comment type="similarity">
    <text evidence="2">Belongs to the cation diffusion facilitator (CDF) transporter (TC 2.A.4) family. SLC30A subfamily.</text>
</comment>
<evidence type="ECO:0000256" key="10">
    <source>
        <dbReference type="SAM" id="Phobius"/>
    </source>
</evidence>
<feature type="transmembrane region" description="Helical" evidence="10">
    <location>
        <begin position="182"/>
        <end position="206"/>
    </location>
</feature>
<feature type="transmembrane region" description="Helical" evidence="10">
    <location>
        <begin position="146"/>
        <end position="170"/>
    </location>
</feature>
<dbReference type="InterPro" id="IPR050681">
    <property type="entry name" value="CDF/SLC30A"/>
</dbReference>
<keyword evidence="6 10" id="KW-1133">Transmembrane helix</keyword>
<dbReference type="InterPro" id="IPR002524">
    <property type="entry name" value="Cation_efflux"/>
</dbReference>
<dbReference type="InterPro" id="IPR027470">
    <property type="entry name" value="Cation_efflux_CTD"/>
</dbReference>
<feature type="domain" description="Cation efflux protein cytoplasmic" evidence="12">
    <location>
        <begin position="279"/>
        <end position="352"/>
    </location>
</feature>
<evidence type="ECO:0000256" key="3">
    <source>
        <dbReference type="ARBA" id="ARBA00022448"/>
    </source>
</evidence>
<protein>
    <submittedName>
        <fullName evidence="13">Cation transporter</fullName>
    </submittedName>
</protein>
<dbReference type="PANTHER" id="PTHR11562:SF17">
    <property type="entry name" value="RE54080P-RELATED"/>
    <property type="match status" value="1"/>
</dbReference>
<evidence type="ECO:0000256" key="6">
    <source>
        <dbReference type="ARBA" id="ARBA00022989"/>
    </source>
</evidence>
<dbReference type="InterPro" id="IPR036837">
    <property type="entry name" value="Cation_efflux_CTD_sf"/>
</dbReference>
<evidence type="ECO:0000259" key="12">
    <source>
        <dbReference type="Pfam" id="PF16916"/>
    </source>
</evidence>
<comment type="caution">
    <text evidence="13">The sequence shown here is derived from an EMBL/GenBank/DDBJ whole genome shotgun (WGS) entry which is preliminary data.</text>
</comment>
<evidence type="ECO:0000256" key="4">
    <source>
        <dbReference type="ARBA" id="ARBA00022692"/>
    </source>
</evidence>
<dbReference type="InterPro" id="IPR058533">
    <property type="entry name" value="Cation_efflux_TM"/>
</dbReference>
<feature type="transmembrane region" description="Helical" evidence="10">
    <location>
        <begin position="245"/>
        <end position="264"/>
    </location>
</feature>
<dbReference type="Pfam" id="PF01545">
    <property type="entry name" value="Cation_efflux"/>
    <property type="match status" value="1"/>
</dbReference>
<evidence type="ECO:0000256" key="2">
    <source>
        <dbReference type="ARBA" id="ARBA00008873"/>
    </source>
</evidence>
<dbReference type="EMBL" id="PDKB01000008">
    <property type="protein sequence ID" value="RBQ29127.1"/>
    <property type="molecule type" value="Genomic_DNA"/>
</dbReference>
<name>A0A366MSU8_9BACT</name>
<dbReference type="InterPro" id="IPR027469">
    <property type="entry name" value="Cation_efflux_TMD_sf"/>
</dbReference>
<comment type="subcellular location">
    <subcellularLocation>
        <location evidence="1">Membrane</location>
        <topology evidence="1">Multi-pass membrane protein</topology>
    </subcellularLocation>
</comment>
<evidence type="ECO:0000259" key="11">
    <source>
        <dbReference type="Pfam" id="PF01545"/>
    </source>
</evidence>
<dbReference type="PANTHER" id="PTHR11562">
    <property type="entry name" value="CATION EFFLUX PROTEIN/ ZINC TRANSPORTER"/>
    <property type="match status" value="1"/>
</dbReference>
<evidence type="ECO:0000313" key="13">
    <source>
        <dbReference type="EMBL" id="RBQ29127.1"/>
    </source>
</evidence>
<feature type="region of interest" description="Disordered" evidence="9">
    <location>
        <begin position="55"/>
        <end position="74"/>
    </location>
</feature>
<dbReference type="SUPFAM" id="SSF160240">
    <property type="entry name" value="Cation efflux protein cytoplasmic domain-like"/>
    <property type="match status" value="1"/>
</dbReference>
<dbReference type="Proteomes" id="UP000252669">
    <property type="component" value="Unassembled WGS sequence"/>
</dbReference>
<feature type="region of interest" description="Disordered" evidence="9">
    <location>
        <begin position="15"/>
        <end position="35"/>
    </location>
</feature>
<keyword evidence="14" id="KW-1185">Reference proteome</keyword>
<keyword evidence="4 10" id="KW-0812">Transmembrane</keyword>
<evidence type="ECO:0000256" key="1">
    <source>
        <dbReference type="ARBA" id="ARBA00004141"/>
    </source>
</evidence>
<feature type="transmembrane region" description="Helical" evidence="10">
    <location>
        <begin position="83"/>
        <end position="103"/>
    </location>
</feature>
<accession>A0A366MSU8</accession>
<feature type="transmembrane region" description="Helical" evidence="10">
    <location>
        <begin position="115"/>
        <end position="134"/>
    </location>
</feature>
<evidence type="ECO:0000256" key="5">
    <source>
        <dbReference type="ARBA" id="ARBA00022906"/>
    </source>
</evidence>
<dbReference type="GO" id="GO:0005385">
    <property type="term" value="F:zinc ion transmembrane transporter activity"/>
    <property type="evidence" value="ECO:0007669"/>
    <property type="project" value="TreeGrafter"/>
</dbReference>
<dbReference type="OrthoDB" id="9809646at2"/>
<dbReference type="AlphaFoldDB" id="A0A366MSU8"/>
<evidence type="ECO:0000256" key="7">
    <source>
        <dbReference type="ARBA" id="ARBA00023065"/>
    </source>
</evidence>
<dbReference type="NCBIfam" id="TIGR01297">
    <property type="entry name" value="CDF"/>
    <property type="match status" value="1"/>
</dbReference>
<organism evidence="13 14">
    <name type="scientific">Aliarcobacter vitoriensis</name>
    <dbReference type="NCBI Taxonomy" id="2011099"/>
    <lineage>
        <taxon>Bacteria</taxon>
        <taxon>Pseudomonadati</taxon>
        <taxon>Campylobacterota</taxon>
        <taxon>Epsilonproteobacteria</taxon>
        <taxon>Campylobacterales</taxon>
        <taxon>Arcobacteraceae</taxon>
        <taxon>Aliarcobacter</taxon>
    </lineage>
</organism>
<dbReference type="Pfam" id="PF16916">
    <property type="entry name" value="ZT_dimer"/>
    <property type="match status" value="1"/>
</dbReference>
<feature type="transmembrane region" description="Helical" evidence="10">
    <location>
        <begin position="218"/>
        <end position="239"/>
    </location>
</feature>
<proteinExistence type="inferred from homology"/>
<keyword evidence="3" id="KW-0813">Transport</keyword>
<gene>
    <name evidence="13" type="ORF">CRU91_05965</name>
</gene>
<dbReference type="RefSeq" id="WP_113894308.1">
    <property type="nucleotide sequence ID" value="NZ_JANJGA010000009.1"/>
</dbReference>
<evidence type="ECO:0000256" key="9">
    <source>
        <dbReference type="SAM" id="MobiDB-lite"/>
    </source>
</evidence>
<dbReference type="SUPFAM" id="SSF161111">
    <property type="entry name" value="Cation efflux protein transmembrane domain-like"/>
    <property type="match status" value="1"/>
</dbReference>
<keyword evidence="5" id="KW-0864">Zinc transport</keyword>
<reference evidence="13 14" key="1">
    <citation type="submission" date="2017-10" db="EMBL/GenBank/DDBJ databases">
        <title>Genomics of the genus Arcobacter.</title>
        <authorList>
            <person name="Perez-Cataluna A."/>
            <person name="Figueras M.J."/>
        </authorList>
    </citation>
    <scope>NUCLEOTIDE SEQUENCE [LARGE SCALE GENOMIC DNA]</scope>
    <source>
        <strain evidence="13 14">CECT 9230</strain>
    </source>
</reference>
<evidence type="ECO:0000313" key="14">
    <source>
        <dbReference type="Proteomes" id="UP000252669"/>
    </source>
</evidence>
<dbReference type="Gene3D" id="1.20.1510.10">
    <property type="entry name" value="Cation efflux protein transmembrane domain"/>
    <property type="match status" value="1"/>
</dbReference>
<keyword evidence="5" id="KW-0862">Zinc</keyword>
<feature type="compositionally biased region" description="Basic and acidic residues" evidence="9">
    <location>
        <begin position="15"/>
        <end position="30"/>
    </location>
</feature>
<keyword evidence="8 10" id="KW-0472">Membrane</keyword>